<feature type="domain" description="Transposase Tc1-like" evidence="1">
    <location>
        <begin position="117"/>
        <end position="159"/>
    </location>
</feature>
<dbReference type="Pfam" id="PF13384">
    <property type="entry name" value="HTH_23"/>
    <property type="match status" value="1"/>
</dbReference>
<dbReference type="OrthoDB" id="3226274at2759"/>
<dbReference type="GO" id="GO:0003677">
    <property type="term" value="F:DNA binding"/>
    <property type="evidence" value="ECO:0007669"/>
    <property type="project" value="InterPro"/>
</dbReference>
<proteinExistence type="predicted"/>
<evidence type="ECO:0000313" key="2">
    <source>
        <dbReference type="EMBL" id="KAB5588014.1"/>
    </source>
</evidence>
<gene>
    <name evidence="2" type="ORF">CTheo_8541</name>
</gene>
<organism evidence="2 3">
    <name type="scientific">Ceratobasidium theobromae</name>
    <dbReference type="NCBI Taxonomy" id="1582974"/>
    <lineage>
        <taxon>Eukaryota</taxon>
        <taxon>Fungi</taxon>
        <taxon>Dikarya</taxon>
        <taxon>Basidiomycota</taxon>
        <taxon>Agaricomycotina</taxon>
        <taxon>Agaricomycetes</taxon>
        <taxon>Cantharellales</taxon>
        <taxon>Ceratobasidiaceae</taxon>
        <taxon>Ceratobasidium</taxon>
    </lineage>
</organism>
<evidence type="ECO:0000313" key="3">
    <source>
        <dbReference type="Proteomes" id="UP000383932"/>
    </source>
</evidence>
<sequence length="200" mass="23050">MVTLPLPTRSQPSATYLSTFYTAYMPPNTTSETKAQILILKKFGHSDRAIAQALGNVHYSTVNRIARAYANGRPTTEKAPRSGRPRILTPKDVRFAALALTRSKPATAAAIKRTFFPHSSIPTLRRYLRKLGLRSFRRRRVPLLKWKHRKARLGWSRNRLLWTQAQWDDIVFSDETRIELFGPDGANTYWRYPHQSPFDP</sequence>
<dbReference type="EMBL" id="SSOP01000616">
    <property type="protein sequence ID" value="KAB5588014.1"/>
    <property type="molecule type" value="Genomic_DNA"/>
</dbReference>
<keyword evidence="3" id="KW-1185">Reference proteome</keyword>
<dbReference type="Pfam" id="PF01498">
    <property type="entry name" value="HTH_Tnp_Tc3_2"/>
    <property type="match status" value="1"/>
</dbReference>
<protein>
    <submittedName>
        <fullName evidence="2">Transposable element Tcb2 transposase</fullName>
    </submittedName>
</protein>
<dbReference type="GO" id="GO:0006313">
    <property type="term" value="P:DNA transposition"/>
    <property type="evidence" value="ECO:0007669"/>
    <property type="project" value="InterPro"/>
</dbReference>
<dbReference type="Gene3D" id="3.30.420.10">
    <property type="entry name" value="Ribonuclease H-like superfamily/Ribonuclease H"/>
    <property type="match status" value="1"/>
</dbReference>
<dbReference type="InterPro" id="IPR002492">
    <property type="entry name" value="Transposase_Tc1-like"/>
</dbReference>
<dbReference type="Proteomes" id="UP000383932">
    <property type="component" value="Unassembled WGS sequence"/>
</dbReference>
<name>A0A5N5Q8L2_9AGAM</name>
<dbReference type="GO" id="GO:0015074">
    <property type="term" value="P:DNA integration"/>
    <property type="evidence" value="ECO:0007669"/>
    <property type="project" value="InterPro"/>
</dbReference>
<evidence type="ECO:0000259" key="1">
    <source>
        <dbReference type="Pfam" id="PF01498"/>
    </source>
</evidence>
<comment type="caution">
    <text evidence="2">The sequence shown here is derived from an EMBL/GenBank/DDBJ whole genome shotgun (WGS) entry which is preliminary data.</text>
</comment>
<dbReference type="SUPFAM" id="SSF46689">
    <property type="entry name" value="Homeodomain-like"/>
    <property type="match status" value="1"/>
</dbReference>
<reference evidence="2 3" key="1">
    <citation type="journal article" date="2019" name="Fungal Biol. Biotechnol.">
        <title>Draft genome sequence of fastidious pathogen Ceratobasidium theobromae, which causes vascular-streak dieback in Theobroma cacao.</title>
        <authorList>
            <person name="Ali S.S."/>
            <person name="Asman A."/>
            <person name="Shao J."/>
            <person name="Firmansyah A.P."/>
            <person name="Susilo A.W."/>
            <person name="Rosmana A."/>
            <person name="McMahon P."/>
            <person name="Junaid M."/>
            <person name="Guest D."/>
            <person name="Kheng T.Y."/>
            <person name="Meinhardt L.W."/>
            <person name="Bailey B.A."/>
        </authorList>
    </citation>
    <scope>NUCLEOTIDE SEQUENCE [LARGE SCALE GENOMIC DNA]</scope>
    <source>
        <strain evidence="2 3">CT2</strain>
    </source>
</reference>
<accession>A0A5N5Q8L2</accession>
<dbReference type="InterPro" id="IPR036397">
    <property type="entry name" value="RNaseH_sf"/>
</dbReference>
<dbReference type="InterPro" id="IPR009057">
    <property type="entry name" value="Homeodomain-like_sf"/>
</dbReference>
<dbReference type="AlphaFoldDB" id="A0A5N5Q8L2"/>